<accession>A0A8R1U3T5</accession>
<dbReference type="AlphaFoldDB" id="A0A8R1U3T5"/>
<keyword evidence="5" id="KW-1185">Reference proteome</keyword>
<feature type="region of interest" description="Disordered" evidence="1">
    <location>
        <begin position="77"/>
        <end position="128"/>
    </location>
</feature>
<keyword evidence="2" id="KW-0732">Signal</keyword>
<evidence type="ECO:0000256" key="1">
    <source>
        <dbReference type="SAM" id="MobiDB-lite"/>
    </source>
</evidence>
<reference evidence="5" key="1">
    <citation type="journal article" date="2008" name="Nat. Genet.">
        <title>The Pristionchus pacificus genome provides a unique perspective on nematode lifestyle and parasitism.</title>
        <authorList>
            <person name="Dieterich C."/>
            <person name="Clifton S.W."/>
            <person name="Schuster L.N."/>
            <person name="Chinwalla A."/>
            <person name="Delehaunty K."/>
            <person name="Dinkelacker I."/>
            <person name="Fulton L."/>
            <person name="Fulton R."/>
            <person name="Godfrey J."/>
            <person name="Minx P."/>
            <person name="Mitreva M."/>
            <person name="Roeseler W."/>
            <person name="Tian H."/>
            <person name="Witte H."/>
            <person name="Yang S.P."/>
            <person name="Wilson R.K."/>
            <person name="Sommer R.J."/>
        </authorList>
    </citation>
    <scope>NUCLEOTIDE SEQUENCE [LARGE SCALE GENOMIC DNA]</scope>
    <source>
        <strain evidence="5">PS312</strain>
    </source>
</reference>
<feature type="domain" description="Domain of unknown function DB" evidence="3">
    <location>
        <begin position="152"/>
        <end position="257"/>
    </location>
</feature>
<feature type="signal peptide" evidence="2">
    <location>
        <begin position="1"/>
        <end position="17"/>
    </location>
</feature>
<feature type="compositionally biased region" description="Basic and acidic residues" evidence="1">
    <location>
        <begin position="116"/>
        <end position="127"/>
    </location>
</feature>
<evidence type="ECO:0000259" key="3">
    <source>
        <dbReference type="Pfam" id="PF01682"/>
    </source>
</evidence>
<dbReference type="EnsemblMetazoa" id="PPA01154.1">
    <property type="protein sequence ID" value="PPA01154.1"/>
    <property type="gene ID" value="WBGene00090708"/>
</dbReference>
<dbReference type="InterPro" id="IPR002602">
    <property type="entry name" value="DB"/>
</dbReference>
<evidence type="ECO:0000313" key="5">
    <source>
        <dbReference type="Proteomes" id="UP000005239"/>
    </source>
</evidence>
<gene>
    <name evidence="4" type="primary">WBGene00090708</name>
</gene>
<proteinExistence type="predicted"/>
<evidence type="ECO:0000256" key="2">
    <source>
        <dbReference type="SAM" id="SignalP"/>
    </source>
</evidence>
<dbReference type="PANTHER" id="PTHR21679:SF1">
    <property type="entry name" value="DOMAIN OF UNKNOWN FUNCTION DB DOMAIN-CONTAINING PROTEIN"/>
    <property type="match status" value="1"/>
</dbReference>
<dbReference type="PANTHER" id="PTHR21679">
    <property type="entry name" value="DOMAIN OF UNKNOWN FUNCTION DB DOMAIN-CONTAINING PROTEIN-RELATED"/>
    <property type="match status" value="1"/>
</dbReference>
<protein>
    <recommendedName>
        <fullName evidence="3">Domain of unknown function DB domain-containing protein</fullName>
    </recommendedName>
</protein>
<evidence type="ECO:0000313" key="4">
    <source>
        <dbReference type="EnsemblMetazoa" id="PPA01154.1"/>
    </source>
</evidence>
<feature type="compositionally biased region" description="Pro residues" evidence="1">
    <location>
        <begin position="80"/>
        <end position="95"/>
    </location>
</feature>
<sequence length="264" mass="29464">MHRLFLALAAIAVAVTAVKDPSCPKLKRLDCCRIDLDSRCFSKSCYKWINRYCPERAEAILKRVRQSEAEATAAPQFIVTPPPSSSQPEAIPPSFPIDEAGPTFEPTTPATPDISDLGREGPKKELGKCGTAEKNYQPCTTRGIADKLFKACCDLYVPKECHSMCTYETDQEMTRNMLIDLVTKQQCSLKHLSTILFCASQNRDNRKCCASLDLNAPQLQVGSRCLRLCDPSGTAMERVTKDDVTCLYNWNVVMYCHHAGIREM</sequence>
<reference evidence="4" key="2">
    <citation type="submission" date="2022-06" db="UniProtKB">
        <authorList>
            <consortium name="EnsemblMetazoa"/>
        </authorList>
    </citation>
    <scope>IDENTIFICATION</scope>
    <source>
        <strain evidence="4">PS312</strain>
    </source>
</reference>
<dbReference type="Proteomes" id="UP000005239">
    <property type="component" value="Unassembled WGS sequence"/>
</dbReference>
<feature type="chain" id="PRO_5035937203" description="Domain of unknown function DB domain-containing protein" evidence="2">
    <location>
        <begin position="18"/>
        <end position="264"/>
    </location>
</feature>
<name>A0A8R1U3T5_PRIPA</name>
<organism evidence="4 5">
    <name type="scientific">Pristionchus pacificus</name>
    <name type="common">Parasitic nematode worm</name>
    <dbReference type="NCBI Taxonomy" id="54126"/>
    <lineage>
        <taxon>Eukaryota</taxon>
        <taxon>Metazoa</taxon>
        <taxon>Ecdysozoa</taxon>
        <taxon>Nematoda</taxon>
        <taxon>Chromadorea</taxon>
        <taxon>Rhabditida</taxon>
        <taxon>Rhabditina</taxon>
        <taxon>Diplogasteromorpha</taxon>
        <taxon>Diplogasteroidea</taxon>
        <taxon>Neodiplogasteridae</taxon>
        <taxon>Pristionchus</taxon>
    </lineage>
</organism>
<dbReference type="Pfam" id="PF01682">
    <property type="entry name" value="DB"/>
    <property type="match status" value="1"/>
</dbReference>